<gene>
    <name evidence="4" type="ORF">EDB81DRAFT_721660</name>
</gene>
<dbReference type="Gene3D" id="3.40.50.720">
    <property type="entry name" value="NAD(P)-binding Rossmann-like Domain"/>
    <property type="match status" value="1"/>
</dbReference>
<evidence type="ECO:0000313" key="4">
    <source>
        <dbReference type="EMBL" id="KAH7143404.1"/>
    </source>
</evidence>
<name>A0A9P9ET47_9HYPO</name>
<dbReference type="SUPFAM" id="SSF51735">
    <property type="entry name" value="NAD(P)-binding Rossmann-fold domains"/>
    <property type="match status" value="1"/>
</dbReference>
<dbReference type="Proteomes" id="UP000738349">
    <property type="component" value="Unassembled WGS sequence"/>
</dbReference>
<keyword evidence="5" id="KW-1185">Reference proteome</keyword>
<comment type="similarity">
    <text evidence="2">Belongs to the NAD(P)-dependent epimerase/dehydratase family. Dihydroflavonol-4-reductase subfamily.</text>
</comment>
<evidence type="ECO:0000313" key="5">
    <source>
        <dbReference type="Proteomes" id="UP000738349"/>
    </source>
</evidence>
<feature type="domain" description="NAD-dependent epimerase/dehydratase" evidence="3">
    <location>
        <begin position="16"/>
        <end position="266"/>
    </location>
</feature>
<dbReference type="InterPro" id="IPR036291">
    <property type="entry name" value="NAD(P)-bd_dom_sf"/>
</dbReference>
<accession>A0A9P9ET47</accession>
<evidence type="ECO:0000259" key="3">
    <source>
        <dbReference type="Pfam" id="PF01370"/>
    </source>
</evidence>
<dbReference type="PANTHER" id="PTHR10366:SF562">
    <property type="entry name" value="ALDEHYDE REDUCTASE II (AFU_ORTHOLOGUE AFUA_1G11360)"/>
    <property type="match status" value="1"/>
</dbReference>
<dbReference type="EMBL" id="JAGMUV010000009">
    <property type="protein sequence ID" value="KAH7143404.1"/>
    <property type="molecule type" value="Genomic_DNA"/>
</dbReference>
<dbReference type="GO" id="GO:0016616">
    <property type="term" value="F:oxidoreductase activity, acting on the CH-OH group of donors, NAD or NADP as acceptor"/>
    <property type="evidence" value="ECO:0007669"/>
    <property type="project" value="TreeGrafter"/>
</dbReference>
<protein>
    <recommendedName>
        <fullName evidence="3">NAD-dependent epimerase/dehydratase domain-containing protein</fullName>
    </recommendedName>
</protein>
<proteinExistence type="inferred from homology"/>
<keyword evidence="1" id="KW-0560">Oxidoreductase</keyword>
<dbReference type="PANTHER" id="PTHR10366">
    <property type="entry name" value="NAD DEPENDENT EPIMERASE/DEHYDRATASE"/>
    <property type="match status" value="1"/>
</dbReference>
<sequence length="350" mass="38554">MMAALPEVAIDKGSLVLVTGVSGFIGSNVADQFLHYGYKVRGTVRDTEKGLWIKTFFDSKYGEGNFELVPVADMAADGAFRDVIKGVCAVAHVASDMSFDPNPYNVIPSVVAGAVNVLNAALAEPNVKRFTYTSSSTAAVISSQSSPGIVVTQDTWNEASVQEAWAEPPYEPQRASAVYAASKTAAEQEIWKCYREFPFRRRDFVLNTVLPNVNFGPSLSTDTQGHPSSSILPVLLWNGEVSSLKSIVPQYFIDVQDTARLHVAATVLPDVSEERIFGFAGRFNWDAILDILRRQNPGRRFIPNFSDGQDLNEIRPMVRAEEILRKLGRPGWTSLEDSIMANTTDLRRLD</sequence>
<reference evidence="4" key="1">
    <citation type="journal article" date="2021" name="Nat. Commun.">
        <title>Genetic determinants of endophytism in the Arabidopsis root mycobiome.</title>
        <authorList>
            <person name="Mesny F."/>
            <person name="Miyauchi S."/>
            <person name="Thiergart T."/>
            <person name="Pickel B."/>
            <person name="Atanasova L."/>
            <person name="Karlsson M."/>
            <person name="Huettel B."/>
            <person name="Barry K.W."/>
            <person name="Haridas S."/>
            <person name="Chen C."/>
            <person name="Bauer D."/>
            <person name="Andreopoulos W."/>
            <person name="Pangilinan J."/>
            <person name="LaButti K."/>
            <person name="Riley R."/>
            <person name="Lipzen A."/>
            <person name="Clum A."/>
            <person name="Drula E."/>
            <person name="Henrissat B."/>
            <person name="Kohler A."/>
            <person name="Grigoriev I.V."/>
            <person name="Martin F.M."/>
            <person name="Hacquard S."/>
        </authorList>
    </citation>
    <scope>NUCLEOTIDE SEQUENCE</scope>
    <source>
        <strain evidence="4">MPI-CAGE-AT-0147</strain>
    </source>
</reference>
<organism evidence="4 5">
    <name type="scientific">Dactylonectria macrodidyma</name>
    <dbReference type="NCBI Taxonomy" id="307937"/>
    <lineage>
        <taxon>Eukaryota</taxon>
        <taxon>Fungi</taxon>
        <taxon>Dikarya</taxon>
        <taxon>Ascomycota</taxon>
        <taxon>Pezizomycotina</taxon>
        <taxon>Sordariomycetes</taxon>
        <taxon>Hypocreomycetidae</taxon>
        <taxon>Hypocreales</taxon>
        <taxon>Nectriaceae</taxon>
        <taxon>Dactylonectria</taxon>
    </lineage>
</organism>
<dbReference type="InterPro" id="IPR001509">
    <property type="entry name" value="Epimerase_deHydtase"/>
</dbReference>
<evidence type="ECO:0000256" key="1">
    <source>
        <dbReference type="ARBA" id="ARBA00023002"/>
    </source>
</evidence>
<dbReference type="Pfam" id="PF01370">
    <property type="entry name" value="Epimerase"/>
    <property type="match status" value="1"/>
</dbReference>
<dbReference type="OrthoDB" id="2735536at2759"/>
<dbReference type="AlphaFoldDB" id="A0A9P9ET47"/>
<comment type="caution">
    <text evidence="4">The sequence shown here is derived from an EMBL/GenBank/DDBJ whole genome shotgun (WGS) entry which is preliminary data.</text>
</comment>
<dbReference type="InterPro" id="IPR050425">
    <property type="entry name" value="NAD(P)_dehydrat-like"/>
</dbReference>
<evidence type="ECO:0000256" key="2">
    <source>
        <dbReference type="ARBA" id="ARBA00023445"/>
    </source>
</evidence>